<protein>
    <recommendedName>
        <fullName evidence="3">histidine kinase</fullName>
        <ecNumber evidence="3">2.7.13.3</ecNumber>
    </recommendedName>
</protein>
<feature type="domain" description="Histidine kinase" evidence="18">
    <location>
        <begin position="334"/>
        <end position="553"/>
    </location>
</feature>
<evidence type="ECO:0000259" key="21">
    <source>
        <dbReference type="PROSITE" id="PS50894"/>
    </source>
</evidence>
<feature type="transmembrane region" description="Helical" evidence="17">
    <location>
        <begin position="15"/>
        <end position="36"/>
    </location>
</feature>
<dbReference type="GO" id="GO:0005524">
    <property type="term" value="F:ATP binding"/>
    <property type="evidence" value="ECO:0007669"/>
    <property type="project" value="UniProtKB-KW"/>
</dbReference>
<proteinExistence type="predicted"/>
<evidence type="ECO:0000256" key="9">
    <source>
        <dbReference type="ARBA" id="ARBA00022777"/>
    </source>
</evidence>
<organism evidence="22 23">
    <name type="scientific">Geobacter metallireducens (strain ATCC 53774 / DSM 7210 / GS-15)</name>
    <dbReference type="NCBI Taxonomy" id="269799"/>
    <lineage>
        <taxon>Bacteria</taxon>
        <taxon>Pseudomonadati</taxon>
        <taxon>Thermodesulfobacteriota</taxon>
        <taxon>Desulfuromonadia</taxon>
        <taxon>Geobacterales</taxon>
        <taxon>Geobacteraceae</taxon>
        <taxon>Geobacter</taxon>
    </lineage>
</organism>
<dbReference type="Gene3D" id="3.40.50.2300">
    <property type="match status" value="1"/>
</dbReference>
<name>Q39SX3_GEOMG</name>
<dbReference type="InterPro" id="IPR003660">
    <property type="entry name" value="HAMP_dom"/>
</dbReference>
<comment type="catalytic activity">
    <reaction evidence="1">
        <text>ATP + protein L-histidine = ADP + protein N-phospho-L-histidine.</text>
        <dbReference type="EC" id="2.7.13.3"/>
    </reaction>
</comment>
<evidence type="ECO:0000313" key="23">
    <source>
        <dbReference type="Proteomes" id="UP000007073"/>
    </source>
</evidence>
<evidence type="ECO:0000259" key="18">
    <source>
        <dbReference type="PROSITE" id="PS50109"/>
    </source>
</evidence>
<feature type="domain" description="HPt" evidence="21">
    <location>
        <begin position="733"/>
        <end position="826"/>
    </location>
</feature>
<dbReference type="Gene3D" id="1.10.287.130">
    <property type="match status" value="1"/>
</dbReference>
<dbReference type="PANTHER" id="PTHR45339:SF1">
    <property type="entry name" value="HYBRID SIGNAL TRANSDUCTION HISTIDINE KINASE J"/>
    <property type="match status" value="1"/>
</dbReference>
<dbReference type="AlphaFoldDB" id="Q39SX3"/>
<evidence type="ECO:0000256" key="3">
    <source>
        <dbReference type="ARBA" id="ARBA00012438"/>
    </source>
</evidence>
<keyword evidence="23" id="KW-1185">Reference proteome</keyword>
<dbReference type="CDD" id="cd00082">
    <property type="entry name" value="HisKA"/>
    <property type="match status" value="1"/>
</dbReference>
<comment type="subcellular location">
    <subcellularLocation>
        <location evidence="2">Cell membrane</location>
        <topology evidence="2">Multi-pass membrane protein</topology>
    </subcellularLocation>
</comment>
<dbReference type="SMART" id="SM00388">
    <property type="entry name" value="HisKA"/>
    <property type="match status" value="1"/>
</dbReference>
<feature type="modified residue" description="4-aspartylphosphate" evidence="15">
    <location>
        <position position="625"/>
    </location>
</feature>
<feature type="modified residue" description="Phosphohistidine" evidence="14">
    <location>
        <position position="772"/>
    </location>
</feature>
<dbReference type="FunFam" id="3.30.565.10:FF:000078">
    <property type="entry name" value="Two-component sensor histidine kinase"/>
    <property type="match status" value="1"/>
</dbReference>
<keyword evidence="9 22" id="KW-0418">Kinase</keyword>
<dbReference type="InterPro" id="IPR005467">
    <property type="entry name" value="His_kinase_dom"/>
</dbReference>
<dbReference type="HOGENOM" id="CLU_000445_114_64_7"/>
<evidence type="ECO:0000256" key="4">
    <source>
        <dbReference type="ARBA" id="ARBA00022475"/>
    </source>
</evidence>
<dbReference type="STRING" id="269799.Gmet_2426"/>
<dbReference type="SUPFAM" id="SSF55874">
    <property type="entry name" value="ATPase domain of HSP90 chaperone/DNA topoisomerase II/histidine kinase"/>
    <property type="match status" value="1"/>
</dbReference>
<dbReference type="FunFam" id="1.10.287.130:FF:000003">
    <property type="entry name" value="Histidine kinase"/>
    <property type="match status" value="1"/>
</dbReference>
<keyword evidence="12" id="KW-0902">Two-component regulatory system</keyword>
<dbReference type="InterPro" id="IPR036097">
    <property type="entry name" value="HisK_dim/P_sf"/>
</dbReference>
<evidence type="ECO:0000259" key="19">
    <source>
        <dbReference type="PROSITE" id="PS50110"/>
    </source>
</evidence>
<keyword evidence="7 17" id="KW-0812">Transmembrane</keyword>
<dbReference type="InterPro" id="IPR021796">
    <property type="entry name" value="Tll0287-like_dom"/>
</dbReference>
<reference evidence="22 23" key="1">
    <citation type="submission" date="2005-10" db="EMBL/GenBank/DDBJ databases">
        <title>Complete sequence of Geobacter metallireducens GS-15.</title>
        <authorList>
            <consortium name="US DOE Joint Genome Institute"/>
            <person name="Copeland A."/>
            <person name="Lucas S."/>
            <person name="Lapidus A."/>
            <person name="Barry K."/>
            <person name="Detter J.C."/>
            <person name="Glavina T."/>
            <person name="Hammon N."/>
            <person name="Israni S."/>
            <person name="Pitluck S."/>
            <person name="Di Bartolo G."/>
            <person name="Chain P."/>
            <person name="Schmutz J."/>
            <person name="Larimer F."/>
            <person name="Land M."/>
            <person name="Kyrpides N."/>
            <person name="Ivanova N."/>
            <person name="Richardson P."/>
        </authorList>
    </citation>
    <scope>NUCLEOTIDE SEQUENCE [LARGE SCALE GENOMIC DNA]</scope>
    <source>
        <strain evidence="23">ATCC 53774 / DSM 7210 / GS-15</strain>
    </source>
</reference>
<dbReference type="CDD" id="cd06225">
    <property type="entry name" value="HAMP"/>
    <property type="match status" value="1"/>
</dbReference>
<accession>Q39SX3</accession>
<dbReference type="InterPro" id="IPR011006">
    <property type="entry name" value="CheY-like_superfamily"/>
</dbReference>
<dbReference type="Pfam" id="PF01627">
    <property type="entry name" value="Hpt"/>
    <property type="match status" value="1"/>
</dbReference>
<evidence type="ECO:0000256" key="14">
    <source>
        <dbReference type="PROSITE-ProRule" id="PRU00110"/>
    </source>
</evidence>
<evidence type="ECO:0000256" key="11">
    <source>
        <dbReference type="ARBA" id="ARBA00022989"/>
    </source>
</evidence>
<keyword evidence="11 17" id="KW-1133">Transmembrane helix</keyword>
<dbReference type="Gene3D" id="3.30.565.10">
    <property type="entry name" value="Histidine kinase-like ATPase, C-terminal domain"/>
    <property type="match status" value="1"/>
</dbReference>
<keyword evidence="16" id="KW-0175">Coiled coil</keyword>
<keyword evidence="5 15" id="KW-0597">Phosphoprotein</keyword>
<evidence type="ECO:0000256" key="10">
    <source>
        <dbReference type="ARBA" id="ARBA00022840"/>
    </source>
</evidence>
<dbReference type="PROSITE" id="PS50109">
    <property type="entry name" value="HIS_KIN"/>
    <property type="match status" value="1"/>
</dbReference>
<dbReference type="eggNOG" id="COG0784">
    <property type="taxonomic scope" value="Bacteria"/>
</dbReference>
<dbReference type="CDD" id="cd16922">
    <property type="entry name" value="HATPase_EvgS-ArcB-TorS-like"/>
    <property type="match status" value="1"/>
</dbReference>
<evidence type="ECO:0000256" key="6">
    <source>
        <dbReference type="ARBA" id="ARBA00022679"/>
    </source>
</evidence>
<dbReference type="InterPro" id="IPR036890">
    <property type="entry name" value="HATPase_C_sf"/>
</dbReference>
<reference evidence="22 23" key="2">
    <citation type="journal article" date="2009" name="BMC Microbiol.">
        <title>The genome sequence of Geobacter metallireducens: features of metabolism, physiology and regulation common and dissimilar to Geobacter sulfurreducens.</title>
        <authorList>
            <person name="Aklujkar M."/>
            <person name="Krushkal J."/>
            <person name="DiBartolo G."/>
            <person name="Lapidus A."/>
            <person name="Land M.L."/>
            <person name="Lovley D.R."/>
        </authorList>
    </citation>
    <scope>NUCLEOTIDE SEQUENCE [LARGE SCALE GENOMIC DNA]</scope>
    <source>
        <strain evidence="23">ATCC 53774 / DSM 7210 / GS-15</strain>
    </source>
</reference>
<evidence type="ECO:0000256" key="16">
    <source>
        <dbReference type="SAM" id="Coils"/>
    </source>
</evidence>
<keyword evidence="8" id="KW-0547">Nucleotide-binding</keyword>
<dbReference type="InterPro" id="IPR003594">
    <property type="entry name" value="HATPase_dom"/>
</dbReference>
<evidence type="ECO:0000256" key="17">
    <source>
        <dbReference type="SAM" id="Phobius"/>
    </source>
</evidence>
<evidence type="ECO:0000256" key="8">
    <source>
        <dbReference type="ARBA" id="ARBA00022741"/>
    </source>
</evidence>
<dbReference type="InterPro" id="IPR001789">
    <property type="entry name" value="Sig_transdc_resp-reg_receiver"/>
</dbReference>
<evidence type="ECO:0000256" key="2">
    <source>
        <dbReference type="ARBA" id="ARBA00004651"/>
    </source>
</evidence>
<dbReference type="SUPFAM" id="SSF47226">
    <property type="entry name" value="Histidine-containing phosphotransfer domain, HPT domain"/>
    <property type="match status" value="1"/>
</dbReference>
<dbReference type="GO" id="GO:0005886">
    <property type="term" value="C:plasma membrane"/>
    <property type="evidence" value="ECO:0007669"/>
    <property type="project" value="UniProtKB-SubCell"/>
</dbReference>
<evidence type="ECO:0000256" key="15">
    <source>
        <dbReference type="PROSITE-ProRule" id="PRU00169"/>
    </source>
</evidence>
<dbReference type="InterPro" id="IPR008207">
    <property type="entry name" value="Sig_transdc_His_kin_Hpt_dom"/>
</dbReference>
<dbReference type="SUPFAM" id="SSF158472">
    <property type="entry name" value="HAMP domain-like"/>
    <property type="match status" value="1"/>
</dbReference>
<dbReference type="RefSeq" id="WP_004512474.1">
    <property type="nucleotide sequence ID" value="NC_007517.1"/>
</dbReference>
<feature type="domain" description="HAMP" evidence="20">
    <location>
        <begin position="247"/>
        <end position="301"/>
    </location>
</feature>
<evidence type="ECO:0000256" key="13">
    <source>
        <dbReference type="ARBA" id="ARBA00023136"/>
    </source>
</evidence>
<dbReference type="SMART" id="SM00304">
    <property type="entry name" value="HAMP"/>
    <property type="match status" value="1"/>
</dbReference>
<keyword evidence="10" id="KW-0067">ATP-binding</keyword>
<keyword evidence="4" id="KW-1003">Cell membrane</keyword>
<dbReference type="InterPro" id="IPR003661">
    <property type="entry name" value="HisK_dim/P_dom"/>
</dbReference>
<dbReference type="Proteomes" id="UP000007073">
    <property type="component" value="Chromosome"/>
</dbReference>
<dbReference type="InterPro" id="IPR036641">
    <property type="entry name" value="HPT_dom_sf"/>
</dbReference>
<dbReference type="Pfam" id="PF00672">
    <property type="entry name" value="HAMP"/>
    <property type="match status" value="1"/>
</dbReference>
<keyword evidence="13 17" id="KW-0472">Membrane</keyword>
<evidence type="ECO:0000256" key="5">
    <source>
        <dbReference type="ARBA" id="ARBA00022553"/>
    </source>
</evidence>
<gene>
    <name evidence="22" type="ordered locus">Gmet_2426</name>
</gene>
<dbReference type="CDD" id="cd17546">
    <property type="entry name" value="REC_hyHK_CKI1_RcsC-like"/>
    <property type="match status" value="1"/>
</dbReference>
<dbReference type="Pfam" id="PF02518">
    <property type="entry name" value="HATPase_c"/>
    <property type="match status" value="1"/>
</dbReference>
<dbReference type="SUPFAM" id="SSF47384">
    <property type="entry name" value="Homodimeric domain of signal transducing histidine kinase"/>
    <property type="match status" value="1"/>
</dbReference>
<dbReference type="PROSITE" id="PS50894">
    <property type="entry name" value="HPT"/>
    <property type="match status" value="1"/>
</dbReference>
<feature type="domain" description="Response regulatory" evidence="19">
    <location>
        <begin position="576"/>
        <end position="695"/>
    </location>
</feature>
<evidence type="ECO:0000259" key="20">
    <source>
        <dbReference type="PROSITE" id="PS50885"/>
    </source>
</evidence>
<dbReference type="Pfam" id="PF00512">
    <property type="entry name" value="HisKA"/>
    <property type="match status" value="1"/>
</dbReference>
<dbReference type="Pfam" id="PF00072">
    <property type="entry name" value="Response_reg"/>
    <property type="match status" value="1"/>
</dbReference>
<dbReference type="Gene3D" id="6.10.340.10">
    <property type="match status" value="1"/>
</dbReference>
<dbReference type="Pfam" id="PF11845">
    <property type="entry name" value="Tll0287-like"/>
    <property type="match status" value="1"/>
</dbReference>
<evidence type="ECO:0000256" key="1">
    <source>
        <dbReference type="ARBA" id="ARBA00000085"/>
    </source>
</evidence>
<dbReference type="PANTHER" id="PTHR45339">
    <property type="entry name" value="HYBRID SIGNAL TRANSDUCTION HISTIDINE KINASE J"/>
    <property type="match status" value="1"/>
</dbReference>
<sequence length="827" mass="91046">MVLQKQASSIKARLLRINLLLLGVTSLVIVLVVNVAQKRLALNDAGRDAERILVRYLAIHAYINKELKPRLLDFTASLRDKDYFDPVWMSSTYAVREIDKIFQSRHGKGYYYKECAINARSPRNEADPFEREFLERASHNPAVTTFNGVREIDGKLFFVAMARGEAMEKSCLLCHSNPETAPGGLVRTYGPNRSFSRHENELVSAISIRIPLSEAYAEANSFSLRLSALLLAVIASFFAIKNWFFGRVVLSPLASVTESARRIAHDRRYLGEQIPLGRDREMNELAASFNVMSTELHAFINNLEEKVEEKTAELVQAREEAEEANRVKGEFLATMSHEIRTPMNAIIGINQLLQETHLSQQQRRLVDDSSNAAESLLTIINDILDFSRVEARRLELSDEALELRSFVESLRRLFAVKAERENISLSILVGDEAPQFICGDPARLRQVLTNLLSNAIKFTPTGGRVTLAADADPAGGNLLFTVSDTGIGIEKDKHERIFEMFRQADSSTTRNYGGTGLGLAITRGLVELMGGTIEVESEAGKGAVFRVLLPLRPATGPPADKTAGEELSDSVLPSLSVLVVEDNELNRTVAIGLLTALKQRVAAVANGREAVDALRDGTYDLVLMDISMPEMDGIEATRAIRRGDAGEKARAIPIVALTAHALKDDRDRFLAAGMSDYLSKPLIRGELQRMLLRIAGERGELPPEERCPMRDAPDEGSPFDLEFQQSQFHDAGIGDCLAEVLSIFAQSTATECERMEEYLATGKYAELAAAAHSVKGAAATIGAPHVSRYAADVETAARKSDGVAVARTIPLLRREVRRVEAAVGEMS</sequence>
<dbReference type="SMART" id="SM00448">
    <property type="entry name" value="REC"/>
    <property type="match status" value="1"/>
</dbReference>
<dbReference type="Gene3D" id="1.20.120.160">
    <property type="entry name" value="HPT domain"/>
    <property type="match status" value="1"/>
</dbReference>
<dbReference type="EMBL" id="CP000148">
    <property type="protein sequence ID" value="ABB32651.1"/>
    <property type="molecule type" value="Genomic_DNA"/>
</dbReference>
<dbReference type="eggNOG" id="COG2198">
    <property type="taxonomic scope" value="Bacteria"/>
</dbReference>
<dbReference type="EC" id="2.7.13.3" evidence="3"/>
<dbReference type="SUPFAM" id="SSF52172">
    <property type="entry name" value="CheY-like"/>
    <property type="match status" value="1"/>
</dbReference>
<dbReference type="InterPro" id="IPR004358">
    <property type="entry name" value="Sig_transdc_His_kin-like_C"/>
</dbReference>
<dbReference type="GO" id="GO:0000155">
    <property type="term" value="F:phosphorelay sensor kinase activity"/>
    <property type="evidence" value="ECO:0007669"/>
    <property type="project" value="InterPro"/>
</dbReference>
<dbReference type="PROSITE" id="PS50885">
    <property type="entry name" value="HAMP"/>
    <property type="match status" value="1"/>
</dbReference>
<evidence type="ECO:0000256" key="7">
    <source>
        <dbReference type="ARBA" id="ARBA00022692"/>
    </source>
</evidence>
<dbReference type="SMART" id="SM00387">
    <property type="entry name" value="HATPase_c"/>
    <property type="match status" value="1"/>
</dbReference>
<evidence type="ECO:0000313" key="22">
    <source>
        <dbReference type="EMBL" id="ABB32651.1"/>
    </source>
</evidence>
<dbReference type="eggNOG" id="COG5002">
    <property type="taxonomic scope" value="Bacteria"/>
</dbReference>
<keyword evidence="6" id="KW-0808">Transferase</keyword>
<feature type="coiled-coil region" evidence="16">
    <location>
        <begin position="300"/>
        <end position="327"/>
    </location>
</feature>
<evidence type="ECO:0000256" key="12">
    <source>
        <dbReference type="ARBA" id="ARBA00023012"/>
    </source>
</evidence>
<dbReference type="PROSITE" id="PS50110">
    <property type="entry name" value="RESPONSE_REGULATORY"/>
    <property type="match status" value="1"/>
</dbReference>
<dbReference type="PRINTS" id="PR00344">
    <property type="entry name" value="BCTRLSENSOR"/>
</dbReference>
<dbReference type="KEGG" id="gme:Gmet_2426"/>